<dbReference type="KEGG" id="knv:Pan216_16090"/>
<sequence length="911" mass="100643">MATKLTINLDDNAAPTFDELANSMREAGDEADNLGDDLGGLGEDAEEIQSRFEEFRGVLDDMGIRSLVDLKAAFDIVAGTIRNISHDLIGYIDEWNLYQDAVAGAEAFTGKNRTALEAMALQLRSASSNALSLTESLQLVNRGLAGGVEFEKLARAVEFASQQAKAFGDDASANVQRVITALVQGSPDALREIGLLTGGLDEARAHFELVEGAGIGAFDALGEVDKKAVVLRASMARLDVVMEQFAAAGLDAKNEMDELRGAFDNLQFQMAEIVGESSIPEFFRELAAAAEANRGTLSELANWLGDVGIELSKIAQIAPEVQGNVEQLDESVFDFSLGFTTLSRAIYDVIANLARFRAFVAETYAEMIDGYVDIGHAIGVVSDQEASRLRLQAEGFRIVAAALDAEKDAREEIIEVDEKGREQRIKDALDRRKAHDERLKQLADQRAAAAEAADAKKKADKEEELRLLRLRNFERDLILQQRRDIDEGLRERARMGREFLENQLRELEVDQVEREDIFRKVRDAFGDRLREMQQIAKDFNVFGFLGGDGASFTHPFGGGSPFGFEPEHRPQRQPLVFGAGPLATEEGGGVRNFQPPVLPGAQNFEQDAFRRMAKRAQEAREQFEKVFGEFQEFAREFGIDQKQLAEGVSRRRIAEAGGDDLTREERAEIRRQAFQDARFGRLDPQELAGAIREALQEVLDKGGLGIDEQRAVLEEFAKQLEQLAGNAEANDLADRVRRVLNGERIPQGRGVAPQETRRRVGDIGEDLQEIGQQVGDAILDRLPALGQPDFDPFKDLRELFSDVGKFFEQFNVELPNQRPGEALGPELPRIELGGGGDAGDQLEQVGDQQKQFVQQVLNNENALINFGARQFQILQQGLAGVQQNAQRIRALEQQQEAQGQRARRVNAGLGP</sequence>
<evidence type="ECO:0000256" key="1">
    <source>
        <dbReference type="SAM" id="Coils"/>
    </source>
</evidence>
<protein>
    <submittedName>
        <fullName evidence="2">Uncharacterized protein</fullName>
    </submittedName>
</protein>
<dbReference type="EMBL" id="CP036279">
    <property type="protein sequence ID" value="QDU60758.1"/>
    <property type="molecule type" value="Genomic_DNA"/>
</dbReference>
<name>A0A518B1A5_9BACT</name>
<organism evidence="2 3">
    <name type="scientific">Kolteria novifilia</name>
    <dbReference type="NCBI Taxonomy" id="2527975"/>
    <lineage>
        <taxon>Bacteria</taxon>
        <taxon>Pseudomonadati</taxon>
        <taxon>Planctomycetota</taxon>
        <taxon>Planctomycetia</taxon>
        <taxon>Kolteriales</taxon>
        <taxon>Kolteriaceae</taxon>
        <taxon>Kolteria</taxon>
    </lineage>
</organism>
<evidence type="ECO:0000313" key="2">
    <source>
        <dbReference type="EMBL" id="QDU60758.1"/>
    </source>
</evidence>
<gene>
    <name evidence="2" type="ORF">Pan216_16090</name>
</gene>
<reference evidence="2 3" key="1">
    <citation type="submission" date="2019-02" db="EMBL/GenBank/DDBJ databases">
        <title>Deep-cultivation of Planctomycetes and their phenomic and genomic characterization uncovers novel biology.</title>
        <authorList>
            <person name="Wiegand S."/>
            <person name="Jogler M."/>
            <person name="Boedeker C."/>
            <person name="Pinto D."/>
            <person name="Vollmers J."/>
            <person name="Rivas-Marin E."/>
            <person name="Kohn T."/>
            <person name="Peeters S.H."/>
            <person name="Heuer A."/>
            <person name="Rast P."/>
            <person name="Oberbeckmann S."/>
            <person name="Bunk B."/>
            <person name="Jeske O."/>
            <person name="Meyerdierks A."/>
            <person name="Storesund J.E."/>
            <person name="Kallscheuer N."/>
            <person name="Luecker S."/>
            <person name="Lage O.M."/>
            <person name="Pohl T."/>
            <person name="Merkel B.J."/>
            <person name="Hornburger P."/>
            <person name="Mueller R.-W."/>
            <person name="Bruemmer F."/>
            <person name="Labrenz M."/>
            <person name="Spormann A.M."/>
            <person name="Op den Camp H."/>
            <person name="Overmann J."/>
            <person name="Amann R."/>
            <person name="Jetten M.S.M."/>
            <person name="Mascher T."/>
            <person name="Medema M.H."/>
            <person name="Devos D.P."/>
            <person name="Kaster A.-K."/>
            <person name="Ovreas L."/>
            <person name="Rohde M."/>
            <person name="Galperin M.Y."/>
            <person name="Jogler C."/>
        </authorList>
    </citation>
    <scope>NUCLEOTIDE SEQUENCE [LARGE SCALE GENOMIC DNA]</scope>
    <source>
        <strain evidence="2 3">Pan216</strain>
    </source>
</reference>
<proteinExistence type="predicted"/>
<feature type="coiled-coil region" evidence="1">
    <location>
        <begin position="425"/>
        <end position="465"/>
    </location>
</feature>
<dbReference type="AlphaFoldDB" id="A0A518B1A5"/>
<evidence type="ECO:0000313" key="3">
    <source>
        <dbReference type="Proteomes" id="UP000317093"/>
    </source>
</evidence>
<keyword evidence="3" id="KW-1185">Reference proteome</keyword>
<accession>A0A518B1A5</accession>
<dbReference type="RefSeq" id="WP_145257102.1">
    <property type="nucleotide sequence ID" value="NZ_CP036279.1"/>
</dbReference>
<dbReference type="Proteomes" id="UP000317093">
    <property type="component" value="Chromosome"/>
</dbReference>
<keyword evidence="1" id="KW-0175">Coiled coil</keyword>